<accession>A0A978UHL2</accession>
<dbReference type="Proteomes" id="UP000813462">
    <property type="component" value="Unassembled WGS sequence"/>
</dbReference>
<evidence type="ECO:0000313" key="2">
    <source>
        <dbReference type="EMBL" id="KAH7514293.1"/>
    </source>
</evidence>
<dbReference type="EMBL" id="JAEACU010000011">
    <property type="protein sequence ID" value="KAH7514293.1"/>
    <property type="molecule type" value="Genomic_DNA"/>
</dbReference>
<gene>
    <name evidence="2" type="ORF">FEM48_Zijuj11G0073200</name>
</gene>
<evidence type="ECO:0000256" key="1">
    <source>
        <dbReference type="SAM" id="MobiDB-lite"/>
    </source>
</evidence>
<reference evidence="2" key="1">
    <citation type="journal article" date="2021" name="Front. Plant Sci.">
        <title>Chromosome-Scale Genome Assembly for Chinese Sour Jujube and Insights Into Its Genome Evolution and Domestication Signature.</title>
        <authorList>
            <person name="Shen L.-Y."/>
            <person name="Luo H."/>
            <person name="Wang X.-L."/>
            <person name="Wang X.-M."/>
            <person name="Qiu X.-J."/>
            <person name="Liu H."/>
            <person name="Zhou S.-S."/>
            <person name="Jia K.-H."/>
            <person name="Nie S."/>
            <person name="Bao Y.-T."/>
            <person name="Zhang R.-G."/>
            <person name="Yun Q.-Z."/>
            <person name="Chai Y.-H."/>
            <person name="Lu J.-Y."/>
            <person name="Li Y."/>
            <person name="Zhao S.-W."/>
            <person name="Mao J.-F."/>
            <person name="Jia S.-G."/>
            <person name="Mao Y.-M."/>
        </authorList>
    </citation>
    <scope>NUCLEOTIDE SEQUENCE</scope>
    <source>
        <strain evidence="2">AT0</strain>
        <tissue evidence="2">Leaf</tissue>
    </source>
</reference>
<comment type="caution">
    <text evidence="2">The sequence shown here is derived from an EMBL/GenBank/DDBJ whole genome shotgun (WGS) entry which is preliminary data.</text>
</comment>
<evidence type="ECO:0000313" key="3">
    <source>
        <dbReference type="Proteomes" id="UP000813462"/>
    </source>
</evidence>
<organism evidence="2 3">
    <name type="scientific">Ziziphus jujuba var. spinosa</name>
    <dbReference type="NCBI Taxonomy" id="714518"/>
    <lineage>
        <taxon>Eukaryota</taxon>
        <taxon>Viridiplantae</taxon>
        <taxon>Streptophyta</taxon>
        <taxon>Embryophyta</taxon>
        <taxon>Tracheophyta</taxon>
        <taxon>Spermatophyta</taxon>
        <taxon>Magnoliopsida</taxon>
        <taxon>eudicotyledons</taxon>
        <taxon>Gunneridae</taxon>
        <taxon>Pentapetalae</taxon>
        <taxon>rosids</taxon>
        <taxon>fabids</taxon>
        <taxon>Rosales</taxon>
        <taxon>Rhamnaceae</taxon>
        <taxon>Paliureae</taxon>
        <taxon>Ziziphus</taxon>
    </lineage>
</organism>
<feature type="region of interest" description="Disordered" evidence="1">
    <location>
        <begin position="1"/>
        <end position="54"/>
    </location>
</feature>
<name>A0A978UHL2_ZIZJJ</name>
<protein>
    <submittedName>
        <fullName evidence="2">Uncharacterized protein</fullName>
    </submittedName>
</protein>
<proteinExistence type="predicted"/>
<dbReference type="AlphaFoldDB" id="A0A978UHL2"/>
<feature type="compositionally biased region" description="Basic and acidic residues" evidence="1">
    <location>
        <begin position="8"/>
        <end position="28"/>
    </location>
</feature>
<sequence>MQAPQLDLKADEKSTNRLSQLRDEEKGESTQTKVRSDDDIEGPKVSNIATKDDPITIEHVDNQARLSPSSAPNMIETQQVLVADTIEKQLKFERGREFCLSYTSNLPSRFEDEKHNQAHPKTPITYSNLDLLGEGLGHPSSFSITLKPKGKRKREYLNPAHAARRRKGENALVFKEPVQRTVSPSSFLMANIAHSSPTRLPPPPPPCGLIYLVKLVLAQLKYLPCKNSRV</sequence>